<dbReference type="GeneID" id="110957225"/>
<comment type="similarity">
    <text evidence="4">Belongs to the cyclin family.</text>
</comment>
<dbReference type="InterPro" id="IPR039361">
    <property type="entry name" value="Cyclin"/>
</dbReference>
<name>A0A3Q1GA77_9TELE</name>
<organism evidence="7 8">
    <name type="scientific">Acanthochromis polyacanthus</name>
    <name type="common">spiny chromis</name>
    <dbReference type="NCBI Taxonomy" id="80966"/>
    <lineage>
        <taxon>Eukaryota</taxon>
        <taxon>Metazoa</taxon>
        <taxon>Chordata</taxon>
        <taxon>Craniata</taxon>
        <taxon>Vertebrata</taxon>
        <taxon>Euteleostomi</taxon>
        <taxon>Actinopterygii</taxon>
        <taxon>Neopterygii</taxon>
        <taxon>Teleostei</taxon>
        <taxon>Neoteleostei</taxon>
        <taxon>Acanthomorphata</taxon>
        <taxon>Ovalentaria</taxon>
        <taxon>Pomacentridae</taxon>
        <taxon>Acanthochromis</taxon>
    </lineage>
</organism>
<dbReference type="SMART" id="SM00385">
    <property type="entry name" value="CYCLIN"/>
    <property type="match status" value="2"/>
</dbReference>
<evidence type="ECO:0000256" key="3">
    <source>
        <dbReference type="ARBA" id="ARBA00025821"/>
    </source>
</evidence>
<evidence type="ECO:0000256" key="1">
    <source>
        <dbReference type="ARBA" id="ARBA00003222"/>
    </source>
</evidence>
<dbReference type="InterPro" id="IPR006671">
    <property type="entry name" value="Cyclin_N"/>
</dbReference>
<evidence type="ECO:0000256" key="2">
    <source>
        <dbReference type="ARBA" id="ARBA00023127"/>
    </source>
</evidence>
<dbReference type="InterPro" id="IPR004367">
    <property type="entry name" value="Cyclin_C-dom"/>
</dbReference>
<dbReference type="InterPro" id="IPR036915">
    <property type="entry name" value="Cyclin-like_sf"/>
</dbReference>
<dbReference type="Pfam" id="PF00134">
    <property type="entry name" value="Cyclin_N"/>
    <property type="match status" value="1"/>
</dbReference>
<sequence>MLLVLMLIDSTLPAGVTVKMSGFKVSSETVILRAGSDHSVTGDPRVLANLRALEQTCPVSCCFGGLQTDVQPGMRRTLVLWMLQVCEEQKCEEEVFPQAVRYLDSYLNRFAIEKSNLQHLGTVCLLLASKMREHVPLSANKLHIYTDNSIPVSDILQWEVAVVSRLDWCLASVVPSDFLEPILHTLPFVSAPHLKTLRRHVHSYIALAATDCRFSAFLPSTVACACVSIAMQRLKLVDSATSPDSVLKFLDNLLAPVLSEVLLCYEQLGSMLRLILPPCSHDAISCTPADFQDVELTPVSPPQEIKLKTLHPAMNGLNEL</sequence>
<dbReference type="STRING" id="80966.ENSAPOP00000014990"/>
<keyword evidence="8" id="KW-1185">Reference proteome</keyword>
<comment type="subunit">
    <text evidence="3">Interacts with the CDK1 protein kinase to form a serine/threonine kinase holoenzyme complex also known as maturation promoting factor (MPF). The cyclin subunit imparts substrate specificity to the complex.</text>
</comment>
<evidence type="ECO:0000313" key="8">
    <source>
        <dbReference type="Proteomes" id="UP000257200"/>
    </source>
</evidence>
<comment type="function">
    <text evidence="1">Essential for the control of the cell cycle at the G2/M (mitosis) transition.</text>
</comment>
<proteinExistence type="inferred from homology"/>
<feature type="domain" description="Cyclin-like" evidence="5">
    <location>
        <begin position="80"/>
        <end position="164"/>
    </location>
</feature>
<feature type="domain" description="Cyclin-like" evidence="5">
    <location>
        <begin position="177"/>
        <end position="277"/>
    </location>
</feature>
<evidence type="ECO:0000256" key="4">
    <source>
        <dbReference type="RuleBase" id="RU000383"/>
    </source>
</evidence>
<dbReference type="FunFam" id="1.10.472.10:FF:000003">
    <property type="entry name" value="G1/S-specific cyclin-D2"/>
    <property type="match status" value="1"/>
</dbReference>
<dbReference type="Ensembl" id="ENSAPOT00000023546.1">
    <property type="protein sequence ID" value="ENSAPOP00000014990.1"/>
    <property type="gene ID" value="ENSAPOG00000017921.1"/>
</dbReference>
<keyword evidence="2 4" id="KW-0195">Cyclin</keyword>
<protein>
    <submittedName>
        <fullName evidence="7">Cyclin D3</fullName>
    </submittedName>
</protein>
<feature type="domain" description="Cyclin C-terminal" evidence="6">
    <location>
        <begin position="173"/>
        <end position="300"/>
    </location>
</feature>
<reference evidence="7" key="2">
    <citation type="submission" date="2025-09" db="UniProtKB">
        <authorList>
            <consortium name="Ensembl"/>
        </authorList>
    </citation>
    <scope>IDENTIFICATION</scope>
</reference>
<dbReference type="SMART" id="SM01332">
    <property type="entry name" value="Cyclin_C"/>
    <property type="match status" value="1"/>
</dbReference>
<dbReference type="SUPFAM" id="SSF47954">
    <property type="entry name" value="Cyclin-like"/>
    <property type="match status" value="2"/>
</dbReference>
<evidence type="ECO:0000313" key="7">
    <source>
        <dbReference type="Ensembl" id="ENSAPOP00000014990.1"/>
    </source>
</evidence>
<reference evidence="7" key="1">
    <citation type="submission" date="2025-08" db="UniProtKB">
        <authorList>
            <consortium name="Ensembl"/>
        </authorList>
    </citation>
    <scope>IDENTIFICATION</scope>
</reference>
<evidence type="ECO:0000259" key="6">
    <source>
        <dbReference type="SMART" id="SM01332"/>
    </source>
</evidence>
<dbReference type="CTD" id="896"/>
<dbReference type="CDD" id="cd20516">
    <property type="entry name" value="CYCLIN_CCND_rpt2"/>
    <property type="match status" value="1"/>
</dbReference>
<dbReference type="PANTHER" id="PTHR10177">
    <property type="entry name" value="CYCLINS"/>
    <property type="match status" value="1"/>
</dbReference>
<evidence type="ECO:0000259" key="5">
    <source>
        <dbReference type="SMART" id="SM00385"/>
    </source>
</evidence>
<dbReference type="InterPro" id="IPR013763">
    <property type="entry name" value="Cyclin-like_dom"/>
</dbReference>
<dbReference type="RefSeq" id="XP_022058823.1">
    <property type="nucleotide sequence ID" value="XM_022203131.2"/>
</dbReference>
<dbReference type="Pfam" id="PF02984">
    <property type="entry name" value="Cyclin_C"/>
    <property type="match status" value="1"/>
</dbReference>
<dbReference type="OrthoDB" id="306099at2759"/>
<dbReference type="GeneTree" id="ENSGT00940000155180"/>
<dbReference type="Proteomes" id="UP000257200">
    <property type="component" value="Unplaced"/>
</dbReference>
<dbReference type="AlphaFoldDB" id="A0A3Q1GA77"/>
<accession>A0A3Q1GA77</accession>
<dbReference type="InParanoid" id="A0A3Q1GA77"/>
<dbReference type="Gene3D" id="1.10.472.10">
    <property type="entry name" value="Cyclin-like"/>
    <property type="match status" value="2"/>
</dbReference>